<reference evidence="3" key="1">
    <citation type="submission" date="2017-02" db="UniProtKB">
        <authorList>
            <consortium name="WormBaseParasite"/>
        </authorList>
    </citation>
    <scope>IDENTIFICATION</scope>
</reference>
<dbReference type="AlphaFoldDB" id="A0A0N4VW24"/>
<evidence type="ECO:0000313" key="3">
    <source>
        <dbReference type="WBParaSite" id="HPLM_0000149401-mRNA-1"/>
    </source>
</evidence>
<dbReference type="STRING" id="6290.A0A0N4VW24"/>
<evidence type="ECO:0000313" key="1">
    <source>
        <dbReference type="EMBL" id="VDO09798.1"/>
    </source>
</evidence>
<dbReference type="Proteomes" id="UP000268014">
    <property type="component" value="Unassembled WGS sequence"/>
</dbReference>
<dbReference type="EMBL" id="UZAF01002000">
    <property type="protein sequence ID" value="VDO09798.1"/>
    <property type="molecule type" value="Genomic_DNA"/>
</dbReference>
<evidence type="ECO:0000313" key="2">
    <source>
        <dbReference type="Proteomes" id="UP000268014"/>
    </source>
</evidence>
<dbReference type="OrthoDB" id="10505061at2759"/>
<reference evidence="1 2" key="2">
    <citation type="submission" date="2018-11" db="EMBL/GenBank/DDBJ databases">
        <authorList>
            <consortium name="Pathogen Informatics"/>
        </authorList>
    </citation>
    <scope>NUCLEOTIDE SEQUENCE [LARGE SCALE GENOMIC DNA]</scope>
    <source>
        <strain evidence="1 2">MHpl1</strain>
    </source>
</reference>
<dbReference type="WBParaSite" id="HPLM_0000149401-mRNA-1">
    <property type="protein sequence ID" value="HPLM_0000149401-mRNA-1"/>
    <property type="gene ID" value="HPLM_0000149401"/>
</dbReference>
<accession>A0A0N4VW24</accession>
<protein>
    <submittedName>
        <fullName evidence="1 3">Uncharacterized protein</fullName>
    </submittedName>
</protein>
<keyword evidence="2" id="KW-1185">Reference proteome</keyword>
<name>A0A0N4VW24_HAEPC</name>
<proteinExistence type="predicted"/>
<gene>
    <name evidence="1" type="ORF">HPLM_LOCUS1492</name>
</gene>
<organism evidence="3">
    <name type="scientific">Haemonchus placei</name>
    <name type="common">Barber's pole worm</name>
    <dbReference type="NCBI Taxonomy" id="6290"/>
    <lineage>
        <taxon>Eukaryota</taxon>
        <taxon>Metazoa</taxon>
        <taxon>Ecdysozoa</taxon>
        <taxon>Nematoda</taxon>
        <taxon>Chromadorea</taxon>
        <taxon>Rhabditida</taxon>
        <taxon>Rhabditina</taxon>
        <taxon>Rhabditomorpha</taxon>
        <taxon>Strongyloidea</taxon>
        <taxon>Trichostrongylidae</taxon>
        <taxon>Haemonchus</taxon>
    </lineage>
</organism>
<sequence>MALRRLPMPSAELVDLRSIERCSMGMSFPLWTSGNSECSANEGRGEDVEAWLSKEKLSPEEGVAVLEERYKKYKYVEASMTSQKARYGAVCCLFPFYVRVCMSCSTESRRKSENLVEALVKRKSLSAPKVS</sequence>